<dbReference type="Pfam" id="PF00912">
    <property type="entry name" value="Transgly"/>
    <property type="match status" value="1"/>
</dbReference>
<protein>
    <recommendedName>
        <fullName evidence="10">peptidoglycan glycosyltransferase</fullName>
        <ecNumber evidence="10">2.4.99.28</ecNumber>
    </recommendedName>
</protein>
<dbReference type="GO" id="GO:0004180">
    <property type="term" value="F:carboxypeptidase activity"/>
    <property type="evidence" value="ECO:0007669"/>
    <property type="project" value="UniProtKB-KW"/>
</dbReference>
<dbReference type="InterPro" id="IPR023346">
    <property type="entry name" value="Lysozyme-like_dom_sf"/>
</dbReference>
<evidence type="ECO:0000256" key="4">
    <source>
        <dbReference type="ARBA" id="ARBA00022645"/>
    </source>
</evidence>
<dbReference type="GO" id="GO:0030288">
    <property type="term" value="C:outer membrane-bounded periplasmic space"/>
    <property type="evidence" value="ECO:0007669"/>
    <property type="project" value="TreeGrafter"/>
</dbReference>
<dbReference type="Proteomes" id="UP000783934">
    <property type="component" value="Unassembled WGS sequence"/>
</dbReference>
<evidence type="ECO:0000256" key="7">
    <source>
        <dbReference type="ARBA" id="ARBA00022679"/>
    </source>
</evidence>
<feature type="domain" description="Penicillin-binding C-terminal" evidence="14">
    <location>
        <begin position="630"/>
        <end position="693"/>
    </location>
</feature>
<evidence type="ECO:0000256" key="1">
    <source>
        <dbReference type="ARBA" id="ARBA00004752"/>
    </source>
</evidence>
<dbReference type="InterPro" id="IPR050396">
    <property type="entry name" value="Glycosyltr_51/Transpeptidase"/>
</dbReference>
<dbReference type="InterPro" id="IPR001264">
    <property type="entry name" value="Glyco_trans_51"/>
</dbReference>
<dbReference type="Proteomes" id="UP000700248">
    <property type="component" value="Unassembled WGS sequence"/>
</dbReference>
<dbReference type="EMBL" id="JAATIZ010000005">
    <property type="protein sequence ID" value="NJB66148.1"/>
    <property type="molecule type" value="Genomic_DNA"/>
</dbReference>
<dbReference type="SUPFAM" id="SSF56601">
    <property type="entry name" value="beta-lactamase/transpeptidase-like"/>
    <property type="match status" value="1"/>
</dbReference>
<dbReference type="Gene3D" id="3.40.710.10">
    <property type="entry name" value="DD-peptidase/beta-lactamase superfamily"/>
    <property type="match status" value="1"/>
</dbReference>
<dbReference type="Pfam" id="PF06832">
    <property type="entry name" value="BiPBP_C"/>
    <property type="match status" value="1"/>
</dbReference>
<comment type="similarity">
    <text evidence="2">In the C-terminal section; belongs to the transpeptidase family.</text>
</comment>
<dbReference type="Pfam" id="PF00905">
    <property type="entry name" value="Transpeptidase"/>
    <property type="match status" value="1"/>
</dbReference>
<evidence type="ECO:0000313" key="16">
    <source>
        <dbReference type="EMBL" id="NJB66148.1"/>
    </source>
</evidence>
<evidence type="ECO:0000256" key="3">
    <source>
        <dbReference type="ARBA" id="ARBA00007739"/>
    </source>
</evidence>
<reference evidence="16 18" key="1">
    <citation type="submission" date="2020-03" db="EMBL/GenBank/DDBJ databases">
        <title>Genomic Encyclopedia of Type Strains, Phase IV (KMG-IV): sequencing the most valuable type-strain genomes for metagenomic binning, comparative biology and taxonomic classification.</title>
        <authorList>
            <person name="Goeker M."/>
        </authorList>
    </citation>
    <scope>NUCLEOTIDE SEQUENCE [LARGE SCALE GENOMIC DNA]</scope>
    <source>
        <strain evidence="16 18">DSM 26613</strain>
    </source>
</reference>
<evidence type="ECO:0000256" key="10">
    <source>
        <dbReference type="ARBA" id="ARBA00044770"/>
    </source>
</evidence>
<keyword evidence="6 16" id="KW-0328">Glycosyltransferase</keyword>
<dbReference type="NCBIfam" id="TIGR02073">
    <property type="entry name" value="PBP_1c"/>
    <property type="match status" value="1"/>
</dbReference>
<gene>
    <name evidence="15" type="primary">pbpC</name>
    <name evidence="16" type="ORF">GGR41_002410</name>
    <name evidence="15" type="ORF">K8U84_06175</name>
</gene>
<feature type="domain" description="Penicillin-binding protein transpeptidase" evidence="12">
    <location>
        <begin position="309"/>
        <end position="554"/>
    </location>
</feature>
<dbReference type="RefSeq" id="WP_167662090.1">
    <property type="nucleotide sequence ID" value="NZ_BMCQ01000007.1"/>
</dbReference>
<evidence type="ECO:0000259" key="13">
    <source>
        <dbReference type="Pfam" id="PF00912"/>
    </source>
</evidence>
<evidence type="ECO:0000256" key="9">
    <source>
        <dbReference type="ARBA" id="ARBA00023268"/>
    </source>
</evidence>
<dbReference type="GO" id="GO:0008658">
    <property type="term" value="F:penicillin binding"/>
    <property type="evidence" value="ECO:0007669"/>
    <property type="project" value="InterPro"/>
</dbReference>
<dbReference type="Gene3D" id="1.10.3810.10">
    <property type="entry name" value="Biosynthetic peptidoglycan transglycosylase-like"/>
    <property type="match status" value="1"/>
</dbReference>
<dbReference type="InterPro" id="IPR009647">
    <property type="entry name" value="PBP_C"/>
</dbReference>
<keyword evidence="5" id="KW-0645">Protease</keyword>
<dbReference type="AlphaFoldDB" id="A0A9D3ABE3"/>
<keyword evidence="7 16" id="KW-0808">Transferase</keyword>
<keyword evidence="8" id="KW-0378">Hydrolase</keyword>
<dbReference type="InterPro" id="IPR012338">
    <property type="entry name" value="Beta-lactam/transpept-like"/>
</dbReference>
<dbReference type="GO" id="GO:0008955">
    <property type="term" value="F:peptidoglycan glycosyltransferase activity"/>
    <property type="evidence" value="ECO:0007669"/>
    <property type="project" value="UniProtKB-EC"/>
</dbReference>
<dbReference type="GO" id="GO:0009252">
    <property type="term" value="P:peptidoglycan biosynthetic process"/>
    <property type="evidence" value="ECO:0007669"/>
    <property type="project" value="InterPro"/>
</dbReference>
<comment type="pathway">
    <text evidence="1">Cell wall biogenesis; peptidoglycan biosynthesis.</text>
</comment>
<evidence type="ECO:0000313" key="15">
    <source>
        <dbReference type="EMBL" id="HJH24124.1"/>
    </source>
</evidence>
<proteinExistence type="inferred from homology"/>
<keyword evidence="4" id="KW-0121">Carboxypeptidase</keyword>
<keyword evidence="9" id="KW-0511">Multifunctional enzyme</keyword>
<evidence type="ECO:0000256" key="8">
    <source>
        <dbReference type="ARBA" id="ARBA00022801"/>
    </source>
</evidence>
<dbReference type="GO" id="GO:0006508">
    <property type="term" value="P:proteolysis"/>
    <property type="evidence" value="ECO:0007669"/>
    <property type="project" value="UniProtKB-KW"/>
</dbReference>
<dbReference type="InterPro" id="IPR036950">
    <property type="entry name" value="PBP_transglycosylase"/>
</dbReference>
<feature type="domain" description="Glycosyl transferase family 51" evidence="13">
    <location>
        <begin position="61"/>
        <end position="224"/>
    </location>
</feature>
<evidence type="ECO:0000259" key="14">
    <source>
        <dbReference type="Pfam" id="PF06832"/>
    </source>
</evidence>
<name>A0A9D3ABE3_9BURK</name>
<comment type="catalytic activity">
    <reaction evidence="11">
        <text>[GlcNAc-(1-&gt;4)-Mur2Ac(oyl-L-Ala-gamma-D-Glu-L-Lys-D-Ala-D-Ala)](n)-di-trans,octa-cis-undecaprenyl diphosphate + beta-D-GlcNAc-(1-&gt;4)-Mur2Ac(oyl-L-Ala-gamma-D-Glu-L-Lys-D-Ala-D-Ala)-di-trans,octa-cis-undecaprenyl diphosphate = [GlcNAc-(1-&gt;4)-Mur2Ac(oyl-L-Ala-gamma-D-Glu-L-Lys-D-Ala-D-Ala)](n+1)-di-trans,octa-cis-undecaprenyl diphosphate + di-trans,octa-cis-undecaprenyl diphosphate + H(+)</text>
        <dbReference type="Rhea" id="RHEA:23708"/>
        <dbReference type="Rhea" id="RHEA-COMP:9602"/>
        <dbReference type="Rhea" id="RHEA-COMP:9603"/>
        <dbReference type="ChEBI" id="CHEBI:15378"/>
        <dbReference type="ChEBI" id="CHEBI:58405"/>
        <dbReference type="ChEBI" id="CHEBI:60033"/>
        <dbReference type="ChEBI" id="CHEBI:78435"/>
        <dbReference type="EC" id="2.4.99.28"/>
    </reaction>
</comment>
<dbReference type="EC" id="2.4.99.28" evidence="10"/>
<comment type="similarity">
    <text evidence="3">In the N-terminal section; belongs to the glycosyltransferase 51 family.</text>
</comment>
<evidence type="ECO:0000256" key="11">
    <source>
        <dbReference type="ARBA" id="ARBA00049902"/>
    </source>
</evidence>
<dbReference type="PANTHER" id="PTHR32282">
    <property type="entry name" value="BINDING PROTEIN TRANSPEPTIDASE, PUTATIVE-RELATED"/>
    <property type="match status" value="1"/>
</dbReference>
<evidence type="ECO:0000313" key="18">
    <source>
        <dbReference type="Proteomes" id="UP000783934"/>
    </source>
</evidence>
<evidence type="ECO:0000256" key="2">
    <source>
        <dbReference type="ARBA" id="ARBA00007090"/>
    </source>
</evidence>
<dbReference type="PANTHER" id="PTHR32282:SF15">
    <property type="entry name" value="PENICILLIN-BINDING PROTEIN 1C"/>
    <property type="match status" value="1"/>
</dbReference>
<keyword evidence="18" id="KW-1185">Reference proteome</keyword>
<dbReference type="InterPro" id="IPR001460">
    <property type="entry name" value="PCN-bd_Tpept"/>
</dbReference>
<evidence type="ECO:0000256" key="6">
    <source>
        <dbReference type="ARBA" id="ARBA00022676"/>
    </source>
</evidence>
<comment type="caution">
    <text evidence="15">The sequence shown here is derived from an EMBL/GenBank/DDBJ whole genome shotgun (WGS) entry which is preliminary data.</text>
</comment>
<evidence type="ECO:0000256" key="5">
    <source>
        <dbReference type="ARBA" id="ARBA00022670"/>
    </source>
</evidence>
<reference evidence="15" key="3">
    <citation type="submission" date="2021-09" db="EMBL/GenBank/DDBJ databases">
        <authorList>
            <person name="Gilroy R."/>
        </authorList>
    </citation>
    <scope>NUCLEOTIDE SEQUENCE</scope>
    <source>
        <strain evidence="15">CHK175-13533</strain>
    </source>
</reference>
<dbReference type="InterPro" id="IPR011815">
    <property type="entry name" value="PBP_1c"/>
</dbReference>
<reference evidence="15" key="2">
    <citation type="journal article" date="2021" name="PeerJ">
        <title>Extensive microbial diversity within the chicken gut microbiome revealed by metagenomics and culture.</title>
        <authorList>
            <person name="Gilroy R."/>
            <person name="Ravi A."/>
            <person name="Getino M."/>
            <person name="Pursley I."/>
            <person name="Horton D.L."/>
            <person name="Alikhan N.F."/>
            <person name="Baker D."/>
            <person name="Gharbi K."/>
            <person name="Hall N."/>
            <person name="Watson M."/>
            <person name="Adriaenssens E.M."/>
            <person name="Foster-Nyarko E."/>
            <person name="Jarju S."/>
            <person name="Secka A."/>
            <person name="Antonio M."/>
            <person name="Oren A."/>
            <person name="Chaudhuri R.R."/>
            <person name="La Ragione R."/>
            <person name="Hildebrand F."/>
            <person name="Pallen M.J."/>
        </authorList>
    </citation>
    <scope>NUCLEOTIDE SEQUENCE</scope>
    <source>
        <strain evidence="15">CHK175-13533</strain>
    </source>
</reference>
<dbReference type="EMBL" id="DYTQ01000073">
    <property type="protein sequence ID" value="HJH24124.1"/>
    <property type="molecule type" value="Genomic_DNA"/>
</dbReference>
<evidence type="ECO:0000313" key="17">
    <source>
        <dbReference type="Proteomes" id="UP000700248"/>
    </source>
</evidence>
<dbReference type="SUPFAM" id="SSF53955">
    <property type="entry name" value="Lysozyme-like"/>
    <property type="match status" value="1"/>
</dbReference>
<evidence type="ECO:0000259" key="12">
    <source>
        <dbReference type="Pfam" id="PF00905"/>
    </source>
</evidence>
<organism evidence="15 17">
    <name type="scientific">Paenalcaligenes hominis</name>
    <dbReference type="NCBI Taxonomy" id="643674"/>
    <lineage>
        <taxon>Bacteria</taxon>
        <taxon>Pseudomonadati</taxon>
        <taxon>Pseudomonadota</taxon>
        <taxon>Betaproteobacteria</taxon>
        <taxon>Burkholderiales</taxon>
        <taxon>Alcaligenaceae</taxon>
        <taxon>Paenalcaligenes</taxon>
    </lineage>
</organism>
<sequence length="710" mass="77858">MFIRLLKSGCVTLIIMVGISAGLNVQPAVIPTFAQVKQQSPHSDFLLHDKQGRLLQTQRIDWHRRQGEWLDLEAISPAVLSLVLQAEDRRFYTHSGVDWYAVAGSTWAALWGKPLRGTSTLSMQLVDLLDIGPKRTAGRRSWKAKWQQAQLARQLEKEWSKSQVLEAYLNLAPFRGELIGINALARVVWQKHAVALSLPEAALAIAMLPSPNARPEQLLQRSCVLWRSVAPEADCRAQYGPGMQALKRLAQPAWGNPNSAPHAARFIQRNGLLSSSLRSSLDQTIQHEAQRLMQRHLVDLKAHHATDAAVLVLHNTTGQVLAYVGSSTESLAVDFDHVQAKRQAGSTLKPFLYQLALAQQRITPASLLADTPAQFSTPYGMYVPQNYDEQFMGWVSARVALASSLNIPAVRLLSQVGIEDFQMYLKQLGFELPYAADYYGLGLALGGVEVSLWELTNAYRSLANLGHYSVPCVQAACTASATSLMPAAATWLVQDMLSDNTARALTFGLSSVLQTPFWSAVKTGTSKDMRDNWTIGFSADYTVGVWVGNTDGSAMRGAISGVSGAAPIWQELMQFLTAASASLKPPLPGGVVCTRVTFIDHKESARQECFVAGTERERVQLVSAGLNKGRITHPIDRATYAIDPDIPLNQQRIALNSDLAATQAVAWRINGTTVTKQSTYAWALEPGQHRIELLRPDSNTVLDAVTIQVK</sequence>
<accession>A0A9D3ABE3</accession>